<dbReference type="InterPro" id="IPR013762">
    <property type="entry name" value="Integrase-like_cat_sf"/>
</dbReference>
<organism evidence="3 4">
    <name type="scientific">Symbiodinium microadriaticum</name>
    <name type="common">Dinoflagellate</name>
    <name type="synonym">Zooxanthella microadriatica</name>
    <dbReference type="NCBI Taxonomy" id="2951"/>
    <lineage>
        <taxon>Eukaryota</taxon>
        <taxon>Sar</taxon>
        <taxon>Alveolata</taxon>
        <taxon>Dinophyceae</taxon>
        <taxon>Suessiales</taxon>
        <taxon>Symbiodiniaceae</taxon>
        <taxon>Symbiodinium</taxon>
    </lineage>
</organism>
<sequence>MVLPKSYQVAPAFARLQMSRAQPQPQSSQPHSWSDVTLIEDITQASNTAVVSQLNEKAQDALAPTAELPAGLTPSSPWASSPLRKSLEKFTAGTLERYIASTRQFLDFIGLSQRTVATMDVAFLADFLHACENSLEEDREVCKIGPRPILKALSWLSRIAEVPALQSIMQASLIRAFITQPTADRKEALPLPMAVVVQWERYICSPHCPQDLRLFLGGLLLALHGGLRFGDLQRIRLQSLSLTSTSLRGVCWQTKTTKRGQPFAVTLHGISGRSLESLWVLPFLKAVQSAWIATEKAMNMTLSPDFILPVLTNLGGLARPNSMYSQPMAYSQSLAAMRHFLTLPWQDSTKPIPVTPEESRAFTLHSLKVCLLAAGAQVRATEEARQHQGHHKSLSVQLYSRDDTILALDLQKQICLACAQGWRPARPIARGGQPPTLEPPFHVDRSQPQHTYQVSSFGEGVSRFVYSREADMEAPEPMERADDSQGSQDDPPPSLKASQIPEDDTEALMVEKFANEAHTSSESEEEAHETPKEHLSTFSLFRNGPWGVIHACLQGANRAACGASKTSAAFAPSCPLPQFYCKRKACYRLLDAMP</sequence>
<accession>A0A1Q9DVI3</accession>
<feature type="region of interest" description="Disordered" evidence="2">
    <location>
        <begin position="471"/>
        <end position="501"/>
    </location>
</feature>
<keyword evidence="1" id="KW-0233">DNA recombination</keyword>
<feature type="compositionally biased region" description="Basic and acidic residues" evidence="2">
    <location>
        <begin position="471"/>
        <end position="483"/>
    </location>
</feature>
<reference evidence="3 4" key="1">
    <citation type="submission" date="2016-02" db="EMBL/GenBank/DDBJ databases">
        <title>Genome analysis of coral dinoflagellate symbionts highlights evolutionary adaptations to a symbiotic lifestyle.</title>
        <authorList>
            <person name="Aranda M."/>
            <person name="Li Y."/>
            <person name="Liew Y.J."/>
            <person name="Baumgarten S."/>
            <person name="Simakov O."/>
            <person name="Wilson M."/>
            <person name="Piel J."/>
            <person name="Ashoor H."/>
            <person name="Bougouffa S."/>
            <person name="Bajic V.B."/>
            <person name="Ryu T."/>
            <person name="Ravasi T."/>
            <person name="Bayer T."/>
            <person name="Micklem G."/>
            <person name="Kim H."/>
            <person name="Bhak J."/>
            <person name="Lajeunesse T.C."/>
            <person name="Voolstra C.R."/>
        </authorList>
    </citation>
    <scope>NUCLEOTIDE SEQUENCE [LARGE SCALE GENOMIC DNA]</scope>
    <source>
        <strain evidence="3 4">CCMP2467</strain>
    </source>
</reference>
<dbReference type="GO" id="GO:0006310">
    <property type="term" value="P:DNA recombination"/>
    <property type="evidence" value="ECO:0007669"/>
    <property type="project" value="UniProtKB-KW"/>
</dbReference>
<dbReference type="InterPro" id="IPR011010">
    <property type="entry name" value="DNA_brk_join_enz"/>
</dbReference>
<proteinExistence type="predicted"/>
<name>A0A1Q9DVI3_SYMMI</name>
<dbReference type="SUPFAM" id="SSF56349">
    <property type="entry name" value="DNA breaking-rejoining enzymes"/>
    <property type="match status" value="1"/>
</dbReference>
<dbReference type="EMBL" id="LSRX01000371">
    <property type="protein sequence ID" value="OLP99170.1"/>
    <property type="molecule type" value="Genomic_DNA"/>
</dbReference>
<dbReference type="GO" id="GO:0015074">
    <property type="term" value="P:DNA integration"/>
    <property type="evidence" value="ECO:0007669"/>
    <property type="project" value="InterPro"/>
</dbReference>
<dbReference type="Gene3D" id="1.10.443.10">
    <property type="entry name" value="Intergrase catalytic core"/>
    <property type="match status" value="1"/>
</dbReference>
<evidence type="ECO:0000313" key="3">
    <source>
        <dbReference type="EMBL" id="OLP99170.1"/>
    </source>
</evidence>
<evidence type="ECO:0000313" key="4">
    <source>
        <dbReference type="Proteomes" id="UP000186817"/>
    </source>
</evidence>
<comment type="caution">
    <text evidence="3">The sequence shown here is derived from an EMBL/GenBank/DDBJ whole genome shotgun (WGS) entry which is preliminary data.</text>
</comment>
<dbReference type="OrthoDB" id="446546at2759"/>
<protein>
    <submittedName>
        <fullName evidence="3">Uncharacterized protein</fullName>
    </submittedName>
</protein>
<dbReference type="Proteomes" id="UP000186817">
    <property type="component" value="Unassembled WGS sequence"/>
</dbReference>
<dbReference type="GO" id="GO:0003677">
    <property type="term" value="F:DNA binding"/>
    <property type="evidence" value="ECO:0007669"/>
    <property type="project" value="InterPro"/>
</dbReference>
<dbReference type="AlphaFoldDB" id="A0A1Q9DVI3"/>
<evidence type="ECO:0000256" key="1">
    <source>
        <dbReference type="ARBA" id="ARBA00023172"/>
    </source>
</evidence>
<evidence type="ECO:0000256" key="2">
    <source>
        <dbReference type="SAM" id="MobiDB-lite"/>
    </source>
</evidence>
<keyword evidence="4" id="KW-1185">Reference proteome</keyword>
<gene>
    <name evidence="3" type="ORF">AK812_SmicGene18264</name>
</gene>